<reference evidence="7 8" key="1">
    <citation type="journal article" date="2014" name="Genome Announc.">
        <title>Draft Genome Sequences of Marine Flavobacterium Algibacter lectus Strains SS8 and NR4.</title>
        <authorList>
            <person name="Takatani N."/>
            <person name="Nakanishi M."/>
            <person name="Meirelles P."/>
            <person name="Mino S."/>
            <person name="Suda W."/>
            <person name="Oshima K."/>
            <person name="Hattori M."/>
            <person name="Ohkuma M."/>
            <person name="Hosokawa M."/>
            <person name="Miyashita K."/>
            <person name="Thompson F.L."/>
            <person name="Niwa A."/>
            <person name="Sawabe T."/>
            <person name="Sawabe T."/>
        </authorList>
    </citation>
    <scope>NUCLEOTIDE SEQUENCE [LARGE SCALE GENOMIC DNA]</scope>
    <source>
        <strain evidence="8">JCM19274</strain>
    </source>
</reference>
<gene>
    <name evidence="7" type="ORF">JCM19274_1301</name>
</gene>
<keyword evidence="5" id="KW-0472">Membrane</keyword>
<feature type="domain" description="Cytochrome c" evidence="6">
    <location>
        <begin position="163"/>
        <end position="264"/>
    </location>
</feature>
<protein>
    <submittedName>
        <fullName evidence="7">Beta-hexosaminidase</fullName>
    </submittedName>
</protein>
<evidence type="ECO:0000256" key="1">
    <source>
        <dbReference type="ARBA" id="ARBA00022617"/>
    </source>
</evidence>
<dbReference type="Pfam" id="PF09990">
    <property type="entry name" value="DUF2231"/>
    <property type="match status" value="1"/>
</dbReference>
<dbReference type="GO" id="GO:0046872">
    <property type="term" value="F:metal ion binding"/>
    <property type="evidence" value="ECO:0007669"/>
    <property type="project" value="UniProtKB-KW"/>
</dbReference>
<dbReference type="InterPro" id="IPR032675">
    <property type="entry name" value="LRR_dom_sf"/>
</dbReference>
<keyword evidence="1 4" id="KW-0349">Heme</keyword>
<proteinExistence type="predicted"/>
<sequence>MDNSVPDFVLFLGRFHPLVVHLPIGFLFFAFVLEVFSRWKKNPMLTTGIPLALFLGAISGAVACVLGYMLSLSGDYEADALDTHFWFGIATTAIAFLAWLIRIEKIKIAQLNRLHPNISGGLTLLVILLSVTGHYGGNLTHGSDYLVKYFPFGKEEKTELVAVTKLEDAQVFNHLVGPILDNKCASCHNESKKKGSLSFHDSIAILKGGKNGKILISGNASESEMIKRVLLEPHHDDFMPPEGKTPPLTEEEIAILTYWIDNAKGNFDATVANVETPEDISGIASTMLGLSSSVVKGADIALPTVSVVTANQIVDLEKEGFTLRELVFDSGLYEVVLAPNTVVKGDGQAALKKLEKLLTIKENIIWLSLEDNQLTDESLKIVGQLPNIQKLKLNKNPLSDTAITELVNLKSLTSLNLYGTQVTSKSLQTIAKITSLKHVYVWKTNIKQEDIDEMALNDYPEVILGL</sequence>
<keyword evidence="5" id="KW-0812">Transmembrane</keyword>
<dbReference type="InterPro" id="IPR019251">
    <property type="entry name" value="DUF2231_TM"/>
</dbReference>
<name>A0A090WU74_9FLAO</name>
<evidence type="ECO:0000259" key="6">
    <source>
        <dbReference type="PROSITE" id="PS51007"/>
    </source>
</evidence>
<dbReference type="RefSeq" id="WP_042498977.1">
    <property type="nucleotide sequence ID" value="NZ_BBNU01000011.1"/>
</dbReference>
<accession>A0A090WU74</accession>
<keyword evidence="5" id="KW-1133">Transmembrane helix</keyword>
<dbReference type="PANTHER" id="PTHR35889:SF3">
    <property type="entry name" value="F-BOX DOMAIN-CONTAINING PROTEIN"/>
    <property type="match status" value="1"/>
</dbReference>
<keyword evidence="3 4" id="KW-0408">Iron</keyword>
<feature type="transmembrane region" description="Helical" evidence="5">
    <location>
        <begin position="48"/>
        <end position="71"/>
    </location>
</feature>
<dbReference type="InterPro" id="IPR036909">
    <property type="entry name" value="Cyt_c-like_dom_sf"/>
</dbReference>
<dbReference type="AlphaFoldDB" id="A0A090WU74"/>
<evidence type="ECO:0000313" key="7">
    <source>
        <dbReference type="EMBL" id="GAL80675.1"/>
    </source>
</evidence>
<evidence type="ECO:0000313" key="8">
    <source>
        <dbReference type="Proteomes" id="UP000029643"/>
    </source>
</evidence>
<dbReference type="PANTHER" id="PTHR35889">
    <property type="entry name" value="CYCLOINULO-OLIGOSACCHARIDE FRUCTANOTRANSFERASE-RELATED"/>
    <property type="match status" value="1"/>
</dbReference>
<evidence type="ECO:0000256" key="4">
    <source>
        <dbReference type="PROSITE-ProRule" id="PRU00433"/>
    </source>
</evidence>
<dbReference type="STRING" id="221126.SAMN04489722_101514"/>
<evidence type="ECO:0000256" key="2">
    <source>
        <dbReference type="ARBA" id="ARBA00022723"/>
    </source>
</evidence>
<dbReference type="EMBL" id="BBNU01000011">
    <property type="protein sequence ID" value="GAL80675.1"/>
    <property type="molecule type" value="Genomic_DNA"/>
</dbReference>
<dbReference type="SUPFAM" id="SSF52047">
    <property type="entry name" value="RNI-like"/>
    <property type="match status" value="1"/>
</dbReference>
<dbReference type="GO" id="GO:0020037">
    <property type="term" value="F:heme binding"/>
    <property type="evidence" value="ECO:0007669"/>
    <property type="project" value="InterPro"/>
</dbReference>
<dbReference type="PROSITE" id="PS51007">
    <property type="entry name" value="CYTC"/>
    <property type="match status" value="1"/>
</dbReference>
<evidence type="ECO:0000256" key="3">
    <source>
        <dbReference type="ARBA" id="ARBA00023004"/>
    </source>
</evidence>
<feature type="transmembrane region" description="Helical" evidence="5">
    <location>
        <begin position="83"/>
        <end position="102"/>
    </location>
</feature>
<feature type="transmembrane region" description="Helical" evidence="5">
    <location>
        <begin position="114"/>
        <end position="135"/>
    </location>
</feature>
<dbReference type="Gene3D" id="3.80.10.10">
    <property type="entry name" value="Ribonuclease Inhibitor"/>
    <property type="match status" value="1"/>
</dbReference>
<dbReference type="Pfam" id="PF07635">
    <property type="entry name" value="PSCyt1"/>
    <property type="match status" value="1"/>
</dbReference>
<dbReference type="InterPro" id="IPR009056">
    <property type="entry name" value="Cyt_c-like_dom"/>
</dbReference>
<evidence type="ECO:0000256" key="5">
    <source>
        <dbReference type="SAM" id="Phobius"/>
    </source>
</evidence>
<keyword evidence="2 4" id="KW-0479">Metal-binding</keyword>
<dbReference type="SUPFAM" id="SSF46626">
    <property type="entry name" value="Cytochrome c"/>
    <property type="match status" value="1"/>
</dbReference>
<organism evidence="7 8">
    <name type="scientific">Algibacter lectus</name>
    <dbReference type="NCBI Taxonomy" id="221126"/>
    <lineage>
        <taxon>Bacteria</taxon>
        <taxon>Pseudomonadati</taxon>
        <taxon>Bacteroidota</taxon>
        <taxon>Flavobacteriia</taxon>
        <taxon>Flavobacteriales</taxon>
        <taxon>Flavobacteriaceae</taxon>
        <taxon>Algibacter</taxon>
    </lineage>
</organism>
<comment type="caution">
    <text evidence="7">The sequence shown here is derived from an EMBL/GenBank/DDBJ whole genome shotgun (WGS) entry which is preliminary data.</text>
</comment>
<dbReference type="Proteomes" id="UP000029643">
    <property type="component" value="Unassembled WGS sequence"/>
</dbReference>
<dbReference type="GO" id="GO:0009055">
    <property type="term" value="F:electron transfer activity"/>
    <property type="evidence" value="ECO:0007669"/>
    <property type="project" value="InterPro"/>
</dbReference>
<dbReference type="InterPro" id="IPR011429">
    <property type="entry name" value="Cyt_c_Planctomycete-type"/>
</dbReference>
<feature type="transmembrane region" description="Helical" evidence="5">
    <location>
        <begin position="15"/>
        <end position="36"/>
    </location>
</feature>